<dbReference type="PANTHER" id="PTHR30024">
    <property type="entry name" value="ALIPHATIC SULFONATES-BINDING PROTEIN-RELATED"/>
    <property type="match status" value="1"/>
</dbReference>
<evidence type="ECO:0000256" key="2">
    <source>
        <dbReference type="ARBA" id="ARBA00022448"/>
    </source>
</evidence>
<dbReference type="Gene3D" id="3.40.190.10">
    <property type="entry name" value="Periplasmic binding protein-like II"/>
    <property type="match status" value="2"/>
</dbReference>
<feature type="signal peptide" evidence="6">
    <location>
        <begin position="1"/>
        <end position="25"/>
    </location>
</feature>
<dbReference type="PANTHER" id="PTHR30024:SF43">
    <property type="entry name" value="BLL4572 PROTEIN"/>
    <property type="match status" value="1"/>
</dbReference>
<evidence type="ECO:0000256" key="6">
    <source>
        <dbReference type="SAM" id="SignalP"/>
    </source>
</evidence>
<evidence type="ECO:0000256" key="5">
    <source>
        <dbReference type="ARBA" id="ARBA00023136"/>
    </source>
</evidence>
<comment type="caution">
    <text evidence="7">The sequence shown here is derived from an EMBL/GenBank/DDBJ whole genome shotgun (WGS) entry which is preliminary data.</text>
</comment>
<evidence type="ECO:0000256" key="3">
    <source>
        <dbReference type="ARBA" id="ARBA00022475"/>
    </source>
</evidence>
<dbReference type="Pfam" id="PF13379">
    <property type="entry name" value="NMT1_2"/>
    <property type="match status" value="1"/>
</dbReference>
<gene>
    <name evidence="7" type="ORF">WG900_04220</name>
</gene>
<evidence type="ECO:0000313" key="8">
    <source>
        <dbReference type="Proteomes" id="UP001379235"/>
    </source>
</evidence>
<evidence type="ECO:0000256" key="1">
    <source>
        <dbReference type="ARBA" id="ARBA00004308"/>
    </source>
</evidence>
<keyword evidence="3" id="KW-1003">Cell membrane</keyword>
<evidence type="ECO:0000256" key="4">
    <source>
        <dbReference type="ARBA" id="ARBA00022519"/>
    </source>
</evidence>
<reference evidence="7 8" key="1">
    <citation type="submission" date="2024-03" db="EMBL/GenBank/DDBJ databases">
        <authorList>
            <person name="Jo J.-H."/>
        </authorList>
    </citation>
    <scope>NUCLEOTIDE SEQUENCE [LARGE SCALE GENOMIC DNA]</scope>
    <source>
        <strain evidence="7 8">AS3R-12</strain>
    </source>
</reference>
<comment type="subcellular location">
    <subcellularLocation>
        <location evidence="1">Endomembrane system</location>
    </subcellularLocation>
</comment>
<dbReference type="RefSeq" id="WP_339964910.1">
    <property type="nucleotide sequence ID" value="NZ_JBBHJY010000001.1"/>
</dbReference>
<keyword evidence="6" id="KW-0732">Signal</keyword>
<organism evidence="7 8">
    <name type="scientific">Novosphingobium aquae</name>
    <dbReference type="NCBI Taxonomy" id="3133435"/>
    <lineage>
        <taxon>Bacteria</taxon>
        <taxon>Pseudomonadati</taxon>
        <taxon>Pseudomonadota</taxon>
        <taxon>Alphaproteobacteria</taxon>
        <taxon>Sphingomonadales</taxon>
        <taxon>Sphingomonadaceae</taxon>
        <taxon>Novosphingobium</taxon>
    </lineage>
</organism>
<keyword evidence="4" id="KW-0997">Cell inner membrane</keyword>
<proteinExistence type="predicted"/>
<name>A0ABU8S590_9SPHN</name>
<keyword evidence="8" id="KW-1185">Reference proteome</keyword>
<sequence length="476" mass="50320">MNTVHRFGFDRRGMFAALLASAALAGCGGGGSSAPVDTSDVAKVAAEKGIEKSNLKLGFIKLTDIAPLVVAKEKGFFAEEGLNVTLEPQANWKVLLDGVTGSQLDGAHMLAGQVLASAAGIGAKQKLITPFSLDINGKAVTISNEVYGLIAPTLPKGADGKVAHPVSAAALKPVVAKFKGDGKPFKMGMVFPVSTHNYVLRYWLAAGGLNPGYYLPGDTAGTTGAEVQLSVTPPPQMPATLEAGTINGFSVGEPWNQAAVAKKIGVPIIVDPDIAGTTGDKVFGLTEEFTTKNPKTTQALVRALIKASMWLDAEGGKNRPEAVKLLASPKYVGADEKVLMASMTGKFTFGDGDTRDTPEFNLFFDQQASYPFWSDGIWFLTQMRRWGQIAEAKPDQWYLDTVKAAYRTDLYDAAAASLVAEGKIPADTFPKTDGYRTYTRKAIDGVTFDPRKPAAYAAGFAIGLKDGQKVSAAGVK</sequence>
<keyword evidence="2" id="KW-0813">Transport</keyword>
<keyword evidence="5" id="KW-0472">Membrane</keyword>
<dbReference type="EMBL" id="JBBHJY010000001">
    <property type="protein sequence ID" value="MEJ6009122.1"/>
    <property type="molecule type" value="Genomic_DNA"/>
</dbReference>
<dbReference type="Proteomes" id="UP001379235">
    <property type="component" value="Unassembled WGS sequence"/>
</dbReference>
<dbReference type="InterPro" id="IPR044527">
    <property type="entry name" value="NrtA/CpmA_ABC-bd_dom"/>
</dbReference>
<dbReference type="CDD" id="cd13553">
    <property type="entry name" value="PBP2_NrtA_CpmA_like"/>
    <property type="match status" value="1"/>
</dbReference>
<evidence type="ECO:0000313" key="7">
    <source>
        <dbReference type="EMBL" id="MEJ6009122.1"/>
    </source>
</evidence>
<accession>A0ABU8S590</accession>
<dbReference type="SUPFAM" id="SSF53850">
    <property type="entry name" value="Periplasmic binding protein-like II"/>
    <property type="match status" value="1"/>
</dbReference>
<feature type="chain" id="PRO_5046788957" evidence="6">
    <location>
        <begin position="26"/>
        <end position="476"/>
    </location>
</feature>
<dbReference type="PROSITE" id="PS51257">
    <property type="entry name" value="PROKAR_LIPOPROTEIN"/>
    <property type="match status" value="1"/>
</dbReference>
<protein>
    <submittedName>
        <fullName evidence="7">CmpA/NrtA family ABC transporter substrate-binding protein</fullName>
    </submittedName>
</protein>